<dbReference type="InterPro" id="IPR001123">
    <property type="entry name" value="LeuE-type"/>
</dbReference>
<name>A0A8J2YSM5_9PROT</name>
<evidence type="ECO:0000256" key="2">
    <source>
        <dbReference type="ARBA" id="ARBA00022475"/>
    </source>
</evidence>
<dbReference type="AlphaFoldDB" id="A0A8J2YSM5"/>
<dbReference type="GO" id="GO:0005886">
    <property type="term" value="C:plasma membrane"/>
    <property type="evidence" value="ECO:0007669"/>
    <property type="project" value="UniProtKB-SubCell"/>
</dbReference>
<comment type="caution">
    <text evidence="7">The sequence shown here is derived from an EMBL/GenBank/DDBJ whole genome shotgun (WGS) entry which is preliminary data.</text>
</comment>
<feature type="transmembrane region" description="Helical" evidence="6">
    <location>
        <begin position="40"/>
        <end position="65"/>
    </location>
</feature>
<feature type="transmembrane region" description="Helical" evidence="6">
    <location>
        <begin position="113"/>
        <end position="135"/>
    </location>
</feature>
<evidence type="ECO:0000256" key="3">
    <source>
        <dbReference type="ARBA" id="ARBA00022692"/>
    </source>
</evidence>
<evidence type="ECO:0000256" key="5">
    <source>
        <dbReference type="ARBA" id="ARBA00023136"/>
    </source>
</evidence>
<keyword evidence="4 6" id="KW-1133">Transmembrane helix</keyword>
<dbReference type="GO" id="GO:0015171">
    <property type="term" value="F:amino acid transmembrane transporter activity"/>
    <property type="evidence" value="ECO:0007669"/>
    <property type="project" value="TreeGrafter"/>
</dbReference>
<evidence type="ECO:0000313" key="8">
    <source>
        <dbReference type="Proteomes" id="UP000646365"/>
    </source>
</evidence>
<accession>A0A8J2YSM5</accession>
<feature type="transmembrane region" description="Helical" evidence="6">
    <location>
        <begin position="186"/>
        <end position="205"/>
    </location>
</feature>
<sequence>MNWQLVALFAVTELVLCLTPGPAVLTILSQALKHGAGRALWSIFGIIAGNTLYFVLSATSLGALLLASYELFFAIKWLGAAYLLWLGVRTFFDRTSSLAVAAAPVARGRAAGLFTHAFVVQVANPKALLFFTALLPQFVDTQRPVAVQLVVLALVSVVIEFVVQLFYACLAAQATRLALRPRFARLTNRIAGTFLIGAGVGLASLTRD</sequence>
<evidence type="ECO:0000256" key="6">
    <source>
        <dbReference type="SAM" id="Phobius"/>
    </source>
</evidence>
<dbReference type="PIRSF" id="PIRSF006324">
    <property type="entry name" value="LeuE"/>
    <property type="match status" value="1"/>
</dbReference>
<proteinExistence type="predicted"/>
<comment type="subcellular location">
    <subcellularLocation>
        <location evidence="1">Cell membrane</location>
        <topology evidence="1">Multi-pass membrane protein</topology>
    </subcellularLocation>
</comment>
<dbReference type="RefSeq" id="WP_189043950.1">
    <property type="nucleotide sequence ID" value="NZ_BMJQ01000003.1"/>
</dbReference>
<dbReference type="EMBL" id="BMJQ01000003">
    <property type="protein sequence ID" value="GGF09608.1"/>
    <property type="molecule type" value="Genomic_DNA"/>
</dbReference>
<keyword evidence="2" id="KW-1003">Cell membrane</keyword>
<evidence type="ECO:0000313" key="7">
    <source>
        <dbReference type="EMBL" id="GGF09608.1"/>
    </source>
</evidence>
<keyword evidence="3 6" id="KW-0812">Transmembrane</keyword>
<dbReference type="Pfam" id="PF01810">
    <property type="entry name" value="LysE"/>
    <property type="match status" value="1"/>
</dbReference>
<feature type="transmembrane region" description="Helical" evidence="6">
    <location>
        <begin position="6"/>
        <end position="28"/>
    </location>
</feature>
<organism evidence="7 8">
    <name type="scientific">Aliidongia dinghuensis</name>
    <dbReference type="NCBI Taxonomy" id="1867774"/>
    <lineage>
        <taxon>Bacteria</taxon>
        <taxon>Pseudomonadati</taxon>
        <taxon>Pseudomonadota</taxon>
        <taxon>Alphaproteobacteria</taxon>
        <taxon>Rhodospirillales</taxon>
        <taxon>Dongiaceae</taxon>
        <taxon>Aliidongia</taxon>
    </lineage>
</organism>
<protein>
    <submittedName>
        <fullName evidence="7">Lysine transporter LysE</fullName>
    </submittedName>
</protein>
<evidence type="ECO:0000256" key="1">
    <source>
        <dbReference type="ARBA" id="ARBA00004651"/>
    </source>
</evidence>
<keyword evidence="5 6" id="KW-0472">Membrane</keyword>
<dbReference type="PANTHER" id="PTHR30086">
    <property type="entry name" value="ARGININE EXPORTER PROTEIN ARGO"/>
    <property type="match status" value="1"/>
</dbReference>
<reference evidence="7" key="1">
    <citation type="journal article" date="2014" name="Int. J. Syst. Evol. Microbiol.">
        <title>Complete genome sequence of Corynebacterium casei LMG S-19264T (=DSM 44701T), isolated from a smear-ripened cheese.</title>
        <authorList>
            <consortium name="US DOE Joint Genome Institute (JGI-PGF)"/>
            <person name="Walter F."/>
            <person name="Albersmeier A."/>
            <person name="Kalinowski J."/>
            <person name="Ruckert C."/>
        </authorList>
    </citation>
    <scope>NUCLEOTIDE SEQUENCE</scope>
    <source>
        <strain evidence="7">CGMCC 1.15725</strain>
    </source>
</reference>
<evidence type="ECO:0000256" key="4">
    <source>
        <dbReference type="ARBA" id="ARBA00022989"/>
    </source>
</evidence>
<reference evidence="7" key="2">
    <citation type="submission" date="2020-09" db="EMBL/GenBank/DDBJ databases">
        <authorList>
            <person name="Sun Q."/>
            <person name="Zhou Y."/>
        </authorList>
    </citation>
    <scope>NUCLEOTIDE SEQUENCE</scope>
    <source>
        <strain evidence="7">CGMCC 1.15725</strain>
    </source>
</reference>
<keyword evidence="8" id="KW-1185">Reference proteome</keyword>
<feature type="transmembrane region" description="Helical" evidence="6">
    <location>
        <begin position="71"/>
        <end position="92"/>
    </location>
</feature>
<dbReference type="PANTHER" id="PTHR30086:SF20">
    <property type="entry name" value="ARGININE EXPORTER PROTEIN ARGO-RELATED"/>
    <property type="match status" value="1"/>
</dbReference>
<dbReference type="Proteomes" id="UP000646365">
    <property type="component" value="Unassembled WGS sequence"/>
</dbReference>
<gene>
    <name evidence="7" type="ORF">GCM10011611_13870</name>
</gene>
<feature type="transmembrane region" description="Helical" evidence="6">
    <location>
        <begin position="147"/>
        <end position="174"/>
    </location>
</feature>